<feature type="compositionally biased region" description="Acidic residues" evidence="1">
    <location>
        <begin position="14"/>
        <end position="23"/>
    </location>
</feature>
<comment type="caution">
    <text evidence="2">The sequence shown here is derived from an EMBL/GenBank/DDBJ whole genome shotgun (WGS) entry which is preliminary data.</text>
</comment>
<protein>
    <submittedName>
        <fullName evidence="2">Uncharacterized protein</fullName>
    </submittedName>
</protein>
<evidence type="ECO:0000313" key="3">
    <source>
        <dbReference type="Proteomes" id="UP000029665"/>
    </source>
</evidence>
<evidence type="ECO:0000313" key="2">
    <source>
        <dbReference type="EMBL" id="CDO77105.1"/>
    </source>
</evidence>
<feature type="region of interest" description="Disordered" evidence="1">
    <location>
        <begin position="1"/>
        <end position="57"/>
    </location>
</feature>
<dbReference type="PANTHER" id="PTHR33050:SF7">
    <property type="entry name" value="RIBONUCLEASE H"/>
    <property type="match status" value="1"/>
</dbReference>
<sequence length="973" mass="108876">MRNNDRNRRREAGEEVDEDEELLDLAPTPPREDSPPRGGQQTLPSLGGQTPPPTTGNERDIVAAEVIARAVTAAVVAVLKPDREASSCKKSLKDLDKLEEGPERPEGSSAPRRHRIDRRLVTLLKLGFHLPLTLCTDEAIEAIRAQPSMLSDKRYTDAEGNKVTIVDVTAGWPDERSISSEDWKDAWTNLLQILPEVLKPDAVNRLRAHFDYLRSQTNFKVRFPAILRFDIDIRQNYFWGKECEPFRVGSQDYVSELIQRQNDVAMEMAARAPSRGTDHSAAETVVEGMVIGVGAEADVEVSRVVDSQAVDSRAEVSLVEDAPFEEAGRRRPRDLSASSADRADTGRQNASPSNSSMTNLSSLSRTETGSSRSPLGSNCASLGTLAADSPVTAGLALVARTRTSAPTAGPRIITPVVSGVSERDRVITTYRADEIEEELKAWGLWEKHATLTTRLRAGFHIGDMRPLTTTFTPENHKGGKENITFIENYTREQVLLGHMTGPYSAQQVREILGSHFRSSPLSVVEKSSQEPGKLRLIQNCSFRDEDGVSVNDMISSEDFPTRWGTATEVAEIIADAPPGLQMATLDVDSAFRRIPIHPAHKQYLVIQQREGEFFIDHVCPFGVRSGPGLQGAPMDATVDLLDARGWGPNKKWVDDLSNFRRPCGYDNEKQEWTYAHSVEDIFALGEKLGIPWHGTKWCPHDDVGVYLGFSWDIPHKTVSLPERKRLKYLARVEHALDLVNKSAKRMTLETAQKLSGTLSHCAFVFPRGRTYLSGLFTFVASFTNEHVPRYPPKSVISDLKWWRDLLRRKGERRVLVPKGPVQDVDAWVDASSSWGIGIVLGKEWDAWRWKGAKETWHRDSRDIGWAEMIALELAVRKLIELGWVNAELMVRSDNEGVIKAFKRGRSRNWQVNLAIRRTELLCMEKNLKISPVYVNTKDNRADPVSRGERVSGITRFKSSLQIPQEVSEFITYA</sequence>
<dbReference type="HOGENOM" id="CLU_305048_0_0_1"/>
<dbReference type="OMA" id="AKETWHR"/>
<feature type="region of interest" description="Disordered" evidence="1">
    <location>
        <begin position="86"/>
        <end position="113"/>
    </location>
</feature>
<feature type="compositionally biased region" description="Basic and acidic residues" evidence="1">
    <location>
        <begin position="1"/>
        <end position="13"/>
    </location>
</feature>
<dbReference type="STRING" id="5643.A0A060SRU1"/>
<dbReference type="InterPro" id="IPR043502">
    <property type="entry name" value="DNA/RNA_pol_sf"/>
</dbReference>
<feature type="compositionally biased region" description="Basic and acidic residues" evidence="1">
    <location>
        <begin position="86"/>
        <end position="106"/>
    </location>
</feature>
<gene>
    <name evidence="2" type="ORF">BN946_scf184501.g10</name>
</gene>
<feature type="compositionally biased region" description="Low complexity" evidence="1">
    <location>
        <begin position="351"/>
        <end position="364"/>
    </location>
</feature>
<dbReference type="AlphaFoldDB" id="A0A060SRU1"/>
<evidence type="ECO:0000256" key="1">
    <source>
        <dbReference type="SAM" id="MobiDB-lite"/>
    </source>
</evidence>
<dbReference type="Proteomes" id="UP000029665">
    <property type="component" value="Unassembled WGS sequence"/>
</dbReference>
<proteinExistence type="predicted"/>
<dbReference type="EMBL" id="CCBP010000440">
    <property type="protein sequence ID" value="CDO77105.1"/>
    <property type="molecule type" value="Genomic_DNA"/>
</dbReference>
<dbReference type="PANTHER" id="PTHR33050">
    <property type="entry name" value="REVERSE TRANSCRIPTASE DOMAIN-CONTAINING PROTEIN"/>
    <property type="match status" value="1"/>
</dbReference>
<name>A0A060SRU1_PYCCI</name>
<keyword evidence="3" id="KW-1185">Reference proteome</keyword>
<feature type="compositionally biased region" description="Polar residues" evidence="1">
    <location>
        <begin position="365"/>
        <end position="376"/>
    </location>
</feature>
<organism evidence="2 3">
    <name type="scientific">Pycnoporus cinnabarinus</name>
    <name type="common">Cinnabar-red polypore</name>
    <name type="synonym">Trametes cinnabarina</name>
    <dbReference type="NCBI Taxonomy" id="5643"/>
    <lineage>
        <taxon>Eukaryota</taxon>
        <taxon>Fungi</taxon>
        <taxon>Dikarya</taxon>
        <taxon>Basidiomycota</taxon>
        <taxon>Agaricomycotina</taxon>
        <taxon>Agaricomycetes</taxon>
        <taxon>Polyporales</taxon>
        <taxon>Polyporaceae</taxon>
        <taxon>Trametes</taxon>
    </lineage>
</organism>
<dbReference type="OrthoDB" id="2757691at2759"/>
<feature type="compositionally biased region" description="Polar residues" evidence="1">
    <location>
        <begin position="39"/>
        <end position="48"/>
    </location>
</feature>
<accession>A0A060SRU1</accession>
<reference evidence="2" key="1">
    <citation type="submission" date="2014-01" db="EMBL/GenBank/DDBJ databases">
        <title>The genome of the white-rot fungus Pycnoporus cinnabarinus: a basidiomycete model with a versatile arsenal for lignocellulosic biomass breakdown.</title>
        <authorList>
            <person name="Levasseur A."/>
            <person name="Lomascolo A."/>
            <person name="Ruiz-Duenas F.J."/>
            <person name="Uzan E."/>
            <person name="Piumi F."/>
            <person name="Kues U."/>
            <person name="Ram A.F.J."/>
            <person name="Murat C."/>
            <person name="Haon M."/>
            <person name="Benoit I."/>
            <person name="Arfi Y."/>
            <person name="Chevret D."/>
            <person name="Drula E."/>
            <person name="Kwon M.J."/>
            <person name="Gouret P."/>
            <person name="Lesage-Meessen L."/>
            <person name="Lombard V."/>
            <person name="Mariette J."/>
            <person name="Noirot C."/>
            <person name="Park J."/>
            <person name="Patyshakuliyeva A."/>
            <person name="Wieneger R.A.B."/>
            <person name="Wosten H.A.B."/>
            <person name="Martin F."/>
            <person name="Coutinho P.M."/>
            <person name="de Vries R."/>
            <person name="Martinez A.T."/>
            <person name="Klopp C."/>
            <person name="Pontarotti P."/>
            <person name="Henrissat B."/>
            <person name="Record E."/>
        </authorList>
    </citation>
    <scope>NUCLEOTIDE SEQUENCE [LARGE SCALE GENOMIC DNA]</scope>
    <source>
        <strain evidence="2">BRFM137</strain>
    </source>
</reference>
<dbReference type="InterPro" id="IPR052055">
    <property type="entry name" value="Hepadnavirus_pol/RT"/>
</dbReference>
<dbReference type="SUPFAM" id="SSF56672">
    <property type="entry name" value="DNA/RNA polymerases"/>
    <property type="match status" value="1"/>
</dbReference>
<feature type="region of interest" description="Disordered" evidence="1">
    <location>
        <begin position="323"/>
        <end position="376"/>
    </location>
</feature>